<protein>
    <recommendedName>
        <fullName evidence="5">DUF4355 domain-containing protein</fullName>
    </recommendedName>
</protein>
<dbReference type="EMBL" id="DF820489">
    <property type="protein sequence ID" value="GAK31012.1"/>
    <property type="molecule type" value="Genomic_DNA"/>
</dbReference>
<proteinExistence type="predicted"/>
<accession>A0A069CUD3</accession>
<dbReference type="InterPro" id="IPR025580">
    <property type="entry name" value="Gp46"/>
</dbReference>
<sequence length="196" mass="21804">MAEQEATQTETVEAQNQQTEVEDQQVAPTQSEAKYTDDDVNKIVQEKLVKAKQKEREAVEEAKKLAKMNADQKQQYELEQAQKAQHDAEARLARYEMRSEARKMLAETGITFTDEDLALVVATDAETTKANVSQLAGIIDRIREGVKTELLKGKTPTATGSSITQVTESDFVRMTLAEKAKLAKDNPDLFKKITGA</sequence>
<dbReference type="AlphaFoldDB" id="A0A069CUD3"/>
<keyword evidence="4" id="KW-1185">Reference proteome</keyword>
<evidence type="ECO:0008006" key="5">
    <source>
        <dbReference type="Google" id="ProtNLM"/>
    </source>
</evidence>
<feature type="region of interest" description="Disordered" evidence="2">
    <location>
        <begin position="1"/>
        <end position="39"/>
    </location>
</feature>
<keyword evidence="1" id="KW-0175">Coiled coil</keyword>
<evidence type="ECO:0000256" key="1">
    <source>
        <dbReference type="SAM" id="Coils"/>
    </source>
</evidence>
<evidence type="ECO:0000256" key="2">
    <source>
        <dbReference type="SAM" id="MobiDB-lite"/>
    </source>
</evidence>
<gene>
    <name evidence="3" type="ORF">WOSG25_061420</name>
</gene>
<dbReference type="Proteomes" id="UP000030643">
    <property type="component" value="Unassembled WGS sequence"/>
</dbReference>
<dbReference type="eggNOG" id="ENOG5032YZX">
    <property type="taxonomic scope" value="Bacteria"/>
</dbReference>
<name>A0A069CUD3_WEIOS</name>
<evidence type="ECO:0000313" key="3">
    <source>
        <dbReference type="EMBL" id="GAK31012.1"/>
    </source>
</evidence>
<organism evidence="3 4">
    <name type="scientific">Weissella oryzae (strain DSM 25784 / JCM 18191 / LMG 30913 / SG25)</name>
    <dbReference type="NCBI Taxonomy" id="1329250"/>
    <lineage>
        <taxon>Bacteria</taxon>
        <taxon>Bacillati</taxon>
        <taxon>Bacillota</taxon>
        <taxon>Bacilli</taxon>
        <taxon>Lactobacillales</taxon>
        <taxon>Lactobacillaceae</taxon>
        <taxon>Weissella</taxon>
    </lineage>
</organism>
<dbReference type="RefSeq" id="WP_052348553.1">
    <property type="nucleotide sequence ID" value="NZ_DF820489.1"/>
</dbReference>
<dbReference type="STRING" id="1329250.WOSG25_061420"/>
<reference evidence="4" key="1">
    <citation type="journal article" date="2014" name="Genome Announc.">
        <title>Draft genome sequence of Weissella oryzae SG25T, isolated from fermented rice grains.</title>
        <authorList>
            <person name="Tanizawa Y."/>
            <person name="Fujisawa T."/>
            <person name="Mochizuki T."/>
            <person name="Kaminuma E."/>
            <person name="Suzuki Y."/>
            <person name="Nakamura Y."/>
            <person name="Tohno M."/>
        </authorList>
    </citation>
    <scope>NUCLEOTIDE SEQUENCE [LARGE SCALE GENOMIC DNA]</scope>
    <source>
        <strain evidence="4">DSM 25784 / JCM 18191 / LMG 30913 / SG25</strain>
    </source>
</reference>
<feature type="compositionally biased region" description="Low complexity" evidence="2">
    <location>
        <begin position="1"/>
        <end position="19"/>
    </location>
</feature>
<dbReference type="Pfam" id="PF14265">
    <property type="entry name" value="DUF4355"/>
    <property type="match status" value="1"/>
</dbReference>
<evidence type="ECO:0000313" key="4">
    <source>
        <dbReference type="Proteomes" id="UP000030643"/>
    </source>
</evidence>
<feature type="coiled-coil region" evidence="1">
    <location>
        <begin position="41"/>
        <end position="98"/>
    </location>
</feature>